<sequence>MSRAALAHVTHLRERNTGHDVTVAGATYSVLHLYGQYVLCTCTDMPLSSVHSPFLQGWVDQDTTNHYHEDHGGSTKVDQTKACVLQSSADHCLPCGQNDDAVTWRVQHRRECSCCQPRTDTLSSNLWLL</sequence>
<dbReference type="EMBL" id="VSRR010003297">
    <property type="protein sequence ID" value="MPC35523.1"/>
    <property type="molecule type" value="Genomic_DNA"/>
</dbReference>
<comment type="caution">
    <text evidence="1">The sequence shown here is derived from an EMBL/GenBank/DDBJ whole genome shotgun (WGS) entry which is preliminary data.</text>
</comment>
<accession>A0A5B7ERG8</accession>
<proteinExistence type="predicted"/>
<protein>
    <submittedName>
        <fullName evidence="1">Uncharacterized protein</fullName>
    </submittedName>
</protein>
<dbReference type="AlphaFoldDB" id="A0A5B7ERG8"/>
<gene>
    <name evidence="1" type="ORF">E2C01_028948</name>
</gene>
<keyword evidence="2" id="KW-1185">Reference proteome</keyword>
<evidence type="ECO:0000313" key="2">
    <source>
        <dbReference type="Proteomes" id="UP000324222"/>
    </source>
</evidence>
<dbReference type="Proteomes" id="UP000324222">
    <property type="component" value="Unassembled WGS sequence"/>
</dbReference>
<evidence type="ECO:0000313" key="1">
    <source>
        <dbReference type="EMBL" id="MPC35523.1"/>
    </source>
</evidence>
<organism evidence="1 2">
    <name type="scientific">Portunus trituberculatus</name>
    <name type="common">Swimming crab</name>
    <name type="synonym">Neptunus trituberculatus</name>
    <dbReference type="NCBI Taxonomy" id="210409"/>
    <lineage>
        <taxon>Eukaryota</taxon>
        <taxon>Metazoa</taxon>
        <taxon>Ecdysozoa</taxon>
        <taxon>Arthropoda</taxon>
        <taxon>Crustacea</taxon>
        <taxon>Multicrustacea</taxon>
        <taxon>Malacostraca</taxon>
        <taxon>Eumalacostraca</taxon>
        <taxon>Eucarida</taxon>
        <taxon>Decapoda</taxon>
        <taxon>Pleocyemata</taxon>
        <taxon>Brachyura</taxon>
        <taxon>Eubrachyura</taxon>
        <taxon>Portunoidea</taxon>
        <taxon>Portunidae</taxon>
        <taxon>Portuninae</taxon>
        <taxon>Portunus</taxon>
    </lineage>
</organism>
<reference evidence="1 2" key="1">
    <citation type="submission" date="2019-05" db="EMBL/GenBank/DDBJ databases">
        <title>Another draft genome of Portunus trituberculatus and its Hox gene families provides insights of decapod evolution.</title>
        <authorList>
            <person name="Jeong J.-H."/>
            <person name="Song I."/>
            <person name="Kim S."/>
            <person name="Choi T."/>
            <person name="Kim D."/>
            <person name="Ryu S."/>
            <person name="Kim W."/>
        </authorList>
    </citation>
    <scope>NUCLEOTIDE SEQUENCE [LARGE SCALE GENOMIC DNA]</scope>
    <source>
        <tissue evidence="1">Muscle</tissue>
    </source>
</reference>
<name>A0A5B7ERG8_PORTR</name>